<dbReference type="EMBL" id="CP012333">
    <property type="protein sequence ID" value="AKU99913.1"/>
    <property type="molecule type" value="Genomic_DNA"/>
</dbReference>
<evidence type="ECO:0000313" key="3">
    <source>
        <dbReference type="Proteomes" id="UP000064967"/>
    </source>
</evidence>
<name>A0A0K1Q2B8_9BACT</name>
<keyword evidence="3" id="KW-1185">Reference proteome</keyword>
<sequence>MNATKTSEQIESIKEALANSREQRANLERLAESLEGVEFQIPDEQLDAYDVLLREEFDVEEPQRIEVPLFAIPA</sequence>
<protein>
    <submittedName>
        <fullName evidence="2">Uncharacterized protein</fullName>
    </submittedName>
</protein>
<dbReference type="AlphaFoldDB" id="A0A0K1Q2B8"/>
<dbReference type="RefSeq" id="WP_146651291.1">
    <property type="nucleotide sequence ID" value="NZ_CP012333.1"/>
</dbReference>
<evidence type="ECO:0000313" key="2">
    <source>
        <dbReference type="EMBL" id="AKU99913.1"/>
    </source>
</evidence>
<accession>A0A0K1Q2B8</accession>
<keyword evidence="1" id="KW-0175">Coiled coil</keyword>
<reference evidence="2 3" key="1">
    <citation type="submission" date="2015-08" db="EMBL/GenBank/DDBJ databases">
        <authorList>
            <person name="Babu N.S."/>
            <person name="Beckwith C.J."/>
            <person name="Beseler K.G."/>
            <person name="Brison A."/>
            <person name="Carone J.V."/>
            <person name="Caskin T.P."/>
            <person name="Diamond M."/>
            <person name="Durham M.E."/>
            <person name="Foxe J.M."/>
            <person name="Go M."/>
            <person name="Henderson B.A."/>
            <person name="Jones I.B."/>
            <person name="McGettigan J.A."/>
            <person name="Micheletti S.J."/>
            <person name="Nasrallah M.E."/>
            <person name="Ortiz D."/>
            <person name="Piller C.R."/>
            <person name="Privatt S.R."/>
            <person name="Schneider S.L."/>
            <person name="Sharp S."/>
            <person name="Smith T.C."/>
            <person name="Stanton J.D."/>
            <person name="Ullery H.E."/>
            <person name="Wilson R.J."/>
            <person name="Serrano M.G."/>
            <person name="Buck G."/>
            <person name="Lee V."/>
            <person name="Wang Y."/>
            <person name="Carvalho R."/>
            <person name="Voegtly L."/>
            <person name="Shi R."/>
            <person name="Duckworth R."/>
            <person name="Johnson A."/>
            <person name="Loviza R."/>
            <person name="Walstead R."/>
            <person name="Shah Z."/>
            <person name="Kiflezghi M."/>
            <person name="Wade K."/>
            <person name="Ball S.L."/>
            <person name="Bradley K.W."/>
            <person name="Asai D.J."/>
            <person name="Bowman C.A."/>
            <person name="Russell D.A."/>
            <person name="Pope W.H."/>
            <person name="Jacobs-Sera D."/>
            <person name="Hendrix R.W."/>
            <person name="Hatfull G.F."/>
        </authorList>
    </citation>
    <scope>NUCLEOTIDE SEQUENCE [LARGE SCALE GENOMIC DNA]</scope>
    <source>
        <strain evidence="2 3">DSM 27648</strain>
    </source>
</reference>
<dbReference type="Proteomes" id="UP000064967">
    <property type="component" value="Chromosome"/>
</dbReference>
<dbReference type="KEGG" id="llu:AKJ09_06577"/>
<gene>
    <name evidence="2" type="ORF">AKJ09_06577</name>
</gene>
<organism evidence="2 3">
    <name type="scientific">Labilithrix luteola</name>
    <dbReference type="NCBI Taxonomy" id="1391654"/>
    <lineage>
        <taxon>Bacteria</taxon>
        <taxon>Pseudomonadati</taxon>
        <taxon>Myxococcota</taxon>
        <taxon>Polyangia</taxon>
        <taxon>Polyangiales</taxon>
        <taxon>Labilitrichaceae</taxon>
        <taxon>Labilithrix</taxon>
    </lineage>
</organism>
<proteinExistence type="predicted"/>
<dbReference type="STRING" id="1391654.AKJ09_06577"/>
<evidence type="ECO:0000256" key="1">
    <source>
        <dbReference type="SAM" id="Coils"/>
    </source>
</evidence>
<feature type="coiled-coil region" evidence="1">
    <location>
        <begin position="3"/>
        <end position="37"/>
    </location>
</feature>